<comment type="caution">
    <text evidence="8">The sequence shown here is derived from an EMBL/GenBank/DDBJ whole genome shotgun (WGS) entry which is preliminary data.</text>
</comment>
<organism evidence="8 9">
    <name type="scientific">Mycobacterium asiaticum</name>
    <dbReference type="NCBI Taxonomy" id="1790"/>
    <lineage>
        <taxon>Bacteria</taxon>
        <taxon>Bacillati</taxon>
        <taxon>Actinomycetota</taxon>
        <taxon>Actinomycetes</taxon>
        <taxon>Mycobacteriales</taxon>
        <taxon>Mycobacteriaceae</taxon>
        <taxon>Mycobacterium</taxon>
    </lineage>
</organism>
<evidence type="ECO:0000256" key="7">
    <source>
        <dbReference type="ARBA" id="ARBA00023033"/>
    </source>
</evidence>
<dbReference type="EMBL" id="LZLS01000084">
    <property type="protein sequence ID" value="OBK28172.1"/>
    <property type="molecule type" value="Genomic_DNA"/>
</dbReference>
<dbReference type="Pfam" id="PF00067">
    <property type="entry name" value="p450"/>
    <property type="match status" value="1"/>
</dbReference>
<evidence type="ECO:0000256" key="3">
    <source>
        <dbReference type="ARBA" id="ARBA00022617"/>
    </source>
</evidence>
<evidence type="ECO:0000313" key="8">
    <source>
        <dbReference type="EMBL" id="OBK28172.1"/>
    </source>
</evidence>
<dbReference type="GO" id="GO:0020037">
    <property type="term" value="F:heme binding"/>
    <property type="evidence" value="ECO:0007669"/>
    <property type="project" value="InterPro"/>
</dbReference>
<dbReference type="FunFam" id="1.10.630.10:FF:000018">
    <property type="entry name" value="Cytochrome P450 monooxygenase"/>
    <property type="match status" value="1"/>
</dbReference>
<evidence type="ECO:0000256" key="4">
    <source>
        <dbReference type="ARBA" id="ARBA00022723"/>
    </source>
</evidence>
<keyword evidence="7" id="KW-0503">Monooxygenase</keyword>
<sequence length="415" mass="46198">MTLSTDPSNVEHGVEGAPIALDFTGESSPYPFFEYMRNTDPVWHGGLSDQDQMPEELKPSDEWTLFGYDDVFQAFRDDATFTSAKYDETIGLVMGHTILAMGGKEHHDHRNLVAKAFRATALERWEPSVIGPICDQLVDEIKDHGEADLVKAVTFEFPTRIISSLLGLPPEDLDMFRRLSLDLISIPTDIMAGLTAAAELHGYFLNQVEQRRRKPTNDIIGDLVAAEIEGEKLTDEAIIAFLRLLLPAGLETTYRSSGNLLYTLLTHPEQLAMVYQDRSLIPLAFEEGLRYETPLTMVMRTTTREVEIGGKTIPADAQIDMCMGSANRDETRWPDPNTFDIGRARQAHVAFAGGIHMCLGMHLARLETRVMLGSLFDRVKDLRLVEDDGTGVESKIVGLTFRSPNKLPVTFSPAA</sequence>
<evidence type="ECO:0000256" key="2">
    <source>
        <dbReference type="ARBA" id="ARBA00010617"/>
    </source>
</evidence>
<dbReference type="AlphaFoldDB" id="A0A1A3P6F3"/>
<accession>A0A1A3P6F3</accession>
<dbReference type="InterPro" id="IPR036396">
    <property type="entry name" value="Cyt_P450_sf"/>
</dbReference>
<keyword evidence="6" id="KW-0408">Iron</keyword>
<dbReference type="RefSeq" id="WP_065143674.1">
    <property type="nucleotide sequence ID" value="NZ_LZLS01000084.1"/>
</dbReference>
<dbReference type="InterPro" id="IPR002397">
    <property type="entry name" value="Cyt_P450_B"/>
</dbReference>
<comment type="similarity">
    <text evidence="2">Belongs to the cytochrome P450 family.</text>
</comment>
<dbReference type="GO" id="GO:0016705">
    <property type="term" value="F:oxidoreductase activity, acting on paired donors, with incorporation or reduction of molecular oxygen"/>
    <property type="evidence" value="ECO:0007669"/>
    <property type="project" value="InterPro"/>
</dbReference>
<evidence type="ECO:0000256" key="1">
    <source>
        <dbReference type="ARBA" id="ARBA00001971"/>
    </source>
</evidence>
<reference evidence="8 9" key="1">
    <citation type="submission" date="2016-06" db="EMBL/GenBank/DDBJ databases">
        <authorList>
            <person name="Kjaerup R.B."/>
            <person name="Dalgaard T.S."/>
            <person name="Juul-Madsen H.R."/>
        </authorList>
    </citation>
    <scope>NUCLEOTIDE SEQUENCE [LARGE SCALE GENOMIC DNA]</scope>
    <source>
        <strain evidence="8 9">1165133.8</strain>
    </source>
</reference>
<protein>
    <submittedName>
        <fullName evidence="8">Cytochrome</fullName>
    </submittedName>
</protein>
<dbReference type="CDD" id="cd20629">
    <property type="entry name" value="P450_pinF1-like"/>
    <property type="match status" value="1"/>
</dbReference>
<dbReference type="Proteomes" id="UP000093928">
    <property type="component" value="Unassembled WGS sequence"/>
</dbReference>
<name>A0A1A3P6F3_MYCAS</name>
<gene>
    <name evidence="8" type="ORF">A5634_20990</name>
</gene>
<comment type="cofactor">
    <cofactor evidence="1">
        <name>heme</name>
        <dbReference type="ChEBI" id="CHEBI:30413"/>
    </cofactor>
</comment>
<dbReference type="Gene3D" id="1.10.630.10">
    <property type="entry name" value="Cytochrome P450"/>
    <property type="match status" value="1"/>
</dbReference>
<keyword evidence="3" id="KW-0349">Heme</keyword>
<dbReference type="GO" id="GO:0004497">
    <property type="term" value="F:monooxygenase activity"/>
    <property type="evidence" value="ECO:0007669"/>
    <property type="project" value="UniProtKB-KW"/>
</dbReference>
<dbReference type="SUPFAM" id="SSF48264">
    <property type="entry name" value="Cytochrome P450"/>
    <property type="match status" value="1"/>
</dbReference>
<dbReference type="InterPro" id="IPR001128">
    <property type="entry name" value="Cyt_P450"/>
</dbReference>
<dbReference type="PANTHER" id="PTHR46696">
    <property type="entry name" value="P450, PUTATIVE (EUROFUNG)-RELATED"/>
    <property type="match status" value="1"/>
</dbReference>
<dbReference type="PANTHER" id="PTHR46696:SF3">
    <property type="entry name" value="PULCHERRIMINIC ACID SYNTHASE"/>
    <property type="match status" value="1"/>
</dbReference>
<evidence type="ECO:0000313" key="9">
    <source>
        <dbReference type="Proteomes" id="UP000093928"/>
    </source>
</evidence>
<keyword evidence="4" id="KW-0479">Metal-binding</keyword>
<proteinExistence type="inferred from homology"/>
<dbReference type="PRINTS" id="PR00359">
    <property type="entry name" value="BP450"/>
</dbReference>
<evidence type="ECO:0000256" key="5">
    <source>
        <dbReference type="ARBA" id="ARBA00023002"/>
    </source>
</evidence>
<dbReference type="GO" id="GO:0005506">
    <property type="term" value="F:iron ion binding"/>
    <property type="evidence" value="ECO:0007669"/>
    <property type="project" value="InterPro"/>
</dbReference>
<keyword evidence="5" id="KW-0560">Oxidoreductase</keyword>
<evidence type="ECO:0000256" key="6">
    <source>
        <dbReference type="ARBA" id="ARBA00023004"/>
    </source>
</evidence>
<dbReference type="OrthoDB" id="3861479at2"/>